<accession>A0A8H3H1Q7</accession>
<gene>
    <name evidence="1" type="ORF">RDB_LOCUS202278</name>
</gene>
<name>A0A8H3H1Q7_9AGAM</name>
<evidence type="ECO:0000313" key="1">
    <source>
        <dbReference type="EMBL" id="CAE6479331.1"/>
    </source>
</evidence>
<organism evidence="1 2">
    <name type="scientific">Rhizoctonia solani</name>
    <dbReference type="NCBI Taxonomy" id="456999"/>
    <lineage>
        <taxon>Eukaryota</taxon>
        <taxon>Fungi</taxon>
        <taxon>Dikarya</taxon>
        <taxon>Basidiomycota</taxon>
        <taxon>Agaricomycotina</taxon>
        <taxon>Agaricomycetes</taxon>
        <taxon>Cantharellales</taxon>
        <taxon>Ceratobasidiaceae</taxon>
        <taxon>Rhizoctonia</taxon>
    </lineage>
</organism>
<protein>
    <submittedName>
        <fullName evidence="1">Uncharacterized protein</fullName>
    </submittedName>
</protein>
<dbReference type="EMBL" id="CAJMWW010000648">
    <property type="protein sequence ID" value="CAE6479331.1"/>
    <property type="molecule type" value="Genomic_DNA"/>
</dbReference>
<dbReference type="AlphaFoldDB" id="A0A8H3H1Q7"/>
<sequence length="605" mass="68982">MMSSPIDPSSNEAESLECTMDAAKFDQGVQDAIEDYKAKDLDAFESPTRMVRNDYGILLHTLLRLFHKNCLMDYATCSDYVVKRLPLYQSLYDAYSNRKFAHLMSHSEMPSANQAGSHIDHELSPIESQKSSMDAVRFDQQVLNAIKEYKAAHAGTFVFSDRLVLDDHPILLHINILLETFHKKCRMDHPACISYSLKHLPLFGCLDRVYLDQTFADLMTDSEMPSSNEVCSHCPHTVFKGSYHSDTATLLIETLNEERKGYFKKKITKDQSLFNWSIAVIQSSGMGKSRMVDEAANTVFTLPINLCEDSSNGEIKYPPPDAAVRQFFAKYKDKSDEEQRVAYAIFLRALFTRARERVEQDFAKLTGSKLVRAWADYFREGQSQLGVGQNRRSFYEGVIQAAESIAKENTQTLHYLVQSLRECCKQLTDLVQPKPDQRNACFVYFDDAHSLTEDVARTNNRAKFTAYENLGIVLSSLVKYPVFFIFLSTSSRIQTRSPSPYQCSTWELPGSRSVAPYIELPFDIYEYKVAEDSDLWTLRNMCKTEMMVNFGRPLWYNQYMIDPNADIFKFAMDKLCAGRNEDSLLAALGVRVGITFDSDNSCAVE</sequence>
<proteinExistence type="predicted"/>
<comment type="caution">
    <text evidence="1">The sequence shown here is derived from an EMBL/GenBank/DDBJ whole genome shotgun (WGS) entry which is preliminary data.</text>
</comment>
<dbReference type="PANTHER" id="PTHR33266">
    <property type="entry name" value="CHROMOSOME 15, WHOLE GENOME SHOTGUN SEQUENCE"/>
    <property type="match status" value="1"/>
</dbReference>
<evidence type="ECO:0000313" key="2">
    <source>
        <dbReference type="Proteomes" id="UP000663841"/>
    </source>
</evidence>
<dbReference type="PANTHER" id="PTHR33266:SF1">
    <property type="entry name" value="F-BOX DOMAIN-CONTAINING PROTEIN"/>
    <property type="match status" value="1"/>
</dbReference>
<dbReference type="Proteomes" id="UP000663841">
    <property type="component" value="Unassembled WGS sequence"/>
</dbReference>
<reference evidence="1" key="1">
    <citation type="submission" date="2021-01" db="EMBL/GenBank/DDBJ databases">
        <authorList>
            <person name="Kaushik A."/>
        </authorList>
    </citation>
    <scope>NUCLEOTIDE SEQUENCE</scope>
    <source>
        <strain evidence="1">AG3-T5</strain>
    </source>
</reference>